<dbReference type="AlphaFoldDB" id="A0A1I2I100"/>
<accession>A0A1I2I100</accession>
<evidence type="ECO:0000313" key="2">
    <source>
        <dbReference type="Proteomes" id="UP000183410"/>
    </source>
</evidence>
<reference evidence="2" key="1">
    <citation type="submission" date="2016-10" db="EMBL/GenBank/DDBJ databases">
        <authorList>
            <person name="Varghese N."/>
            <person name="Submissions S."/>
        </authorList>
    </citation>
    <scope>NUCLEOTIDE SEQUENCE [LARGE SCALE GENOMIC DNA]</scope>
    <source>
        <strain evidence="2">CGMCC 1.10223</strain>
    </source>
</reference>
<name>A0A1I2I100_9BACL</name>
<protein>
    <submittedName>
        <fullName evidence="1">Uncharacterized protein</fullName>
    </submittedName>
</protein>
<dbReference type="EMBL" id="FONN01000028">
    <property type="protein sequence ID" value="SFF34757.1"/>
    <property type="molecule type" value="Genomic_DNA"/>
</dbReference>
<sequence>MIRLNTSDIIRIGCRLSILKIFRRDARIRSSERGFGYSELYEVVKQSGVKYIIIEQQQFTETSLKSAEMSFHFMQRLIKGPQGVKG</sequence>
<gene>
    <name evidence="1" type="ORF">SAMN04487969_12842</name>
</gene>
<keyword evidence="2" id="KW-1185">Reference proteome</keyword>
<evidence type="ECO:0000313" key="1">
    <source>
        <dbReference type="EMBL" id="SFF34757.1"/>
    </source>
</evidence>
<organism evidence="1 2">
    <name type="scientific">Paenibacillus algorifonticola</name>
    <dbReference type="NCBI Taxonomy" id="684063"/>
    <lineage>
        <taxon>Bacteria</taxon>
        <taxon>Bacillati</taxon>
        <taxon>Bacillota</taxon>
        <taxon>Bacilli</taxon>
        <taxon>Bacillales</taxon>
        <taxon>Paenibacillaceae</taxon>
        <taxon>Paenibacillus</taxon>
    </lineage>
</organism>
<dbReference type="Proteomes" id="UP000183410">
    <property type="component" value="Unassembled WGS sequence"/>
</dbReference>
<proteinExistence type="predicted"/>